<keyword evidence="2" id="KW-1185">Reference proteome</keyword>
<proteinExistence type="predicted"/>
<reference evidence="1 2" key="1">
    <citation type="submission" date="2023-10" db="EMBL/GenBank/DDBJ databases">
        <title>Roseovarius strain S88 nov., isolated from a marine algae.</title>
        <authorList>
            <person name="Lee M.W."/>
            <person name="Lee J.K."/>
            <person name="Kim J.M."/>
            <person name="Choi D.G."/>
            <person name="Baek J.H."/>
            <person name="Bayburt H."/>
            <person name="Jung J.J."/>
            <person name="Han D.M."/>
            <person name="Jeon C.O."/>
        </authorList>
    </citation>
    <scope>NUCLEOTIDE SEQUENCE [LARGE SCALE GENOMIC DNA]</scope>
    <source>
        <strain evidence="1 2">S88</strain>
    </source>
</reference>
<dbReference type="PANTHER" id="PTHR37950">
    <property type="entry name" value="4-HYDROXYPHENYLACETATE CATABOLISM PROTEIN"/>
    <property type="match status" value="1"/>
</dbReference>
<accession>A0ABZ2HGL0</accession>
<sequence>MPHIIIEHSKGLEDSHDLQALCDDLWDKFAAHPAITAPDTVRTRTIAANASRIGVEPQSFAHATLLLLPGRSDEVRMELAQLILSTLEAHLADVGSLTVRLDDIQQPYIKRML</sequence>
<dbReference type="Proteomes" id="UP001364156">
    <property type="component" value="Chromosome"/>
</dbReference>
<dbReference type="Gene3D" id="3.30.429.10">
    <property type="entry name" value="Macrophage Migration Inhibitory Factor"/>
    <property type="match status" value="1"/>
</dbReference>
<dbReference type="RefSeq" id="WP_338550021.1">
    <property type="nucleotide sequence ID" value="NZ_CP146069.1"/>
</dbReference>
<dbReference type="PANTHER" id="PTHR37950:SF1">
    <property type="entry name" value="4-HYDROXYPHENYLACETATE CATABOLISM PROTEIN"/>
    <property type="match status" value="1"/>
</dbReference>
<dbReference type="GO" id="GO:0016853">
    <property type="term" value="F:isomerase activity"/>
    <property type="evidence" value="ECO:0007669"/>
    <property type="project" value="UniProtKB-KW"/>
</dbReference>
<dbReference type="EMBL" id="CP146069">
    <property type="protein sequence ID" value="WWR47186.1"/>
    <property type="molecule type" value="Genomic_DNA"/>
</dbReference>
<protein>
    <submittedName>
        <fullName evidence="1">5-carboxymethyl-2-hydroxymuconate isomerase</fullName>
    </submittedName>
</protein>
<name>A0ABZ2HGL0_9RHOB</name>
<keyword evidence="1" id="KW-0413">Isomerase</keyword>
<dbReference type="SUPFAM" id="SSF55331">
    <property type="entry name" value="Tautomerase/MIF"/>
    <property type="match status" value="1"/>
</dbReference>
<gene>
    <name evidence="1" type="ORF">RZ517_03095</name>
</gene>
<evidence type="ECO:0000313" key="1">
    <source>
        <dbReference type="EMBL" id="WWR47186.1"/>
    </source>
</evidence>
<evidence type="ECO:0000313" key="2">
    <source>
        <dbReference type="Proteomes" id="UP001364156"/>
    </source>
</evidence>
<organism evidence="1 2">
    <name type="scientific">Roseovarius phycicola</name>
    <dbReference type="NCBI Taxonomy" id="3080976"/>
    <lineage>
        <taxon>Bacteria</taxon>
        <taxon>Pseudomonadati</taxon>
        <taxon>Pseudomonadota</taxon>
        <taxon>Alphaproteobacteria</taxon>
        <taxon>Rhodobacterales</taxon>
        <taxon>Roseobacteraceae</taxon>
        <taxon>Roseovarius</taxon>
    </lineage>
</organism>
<dbReference type="InterPro" id="IPR004220">
    <property type="entry name" value="5-COMe_2-OHmuconate_Isoase"/>
</dbReference>
<dbReference type="Pfam" id="PF02962">
    <property type="entry name" value="CHMI"/>
    <property type="match status" value="1"/>
</dbReference>
<dbReference type="InterPro" id="IPR014347">
    <property type="entry name" value="Tautomerase/MIF_sf"/>
</dbReference>